<feature type="non-terminal residue" evidence="1">
    <location>
        <position position="1"/>
    </location>
</feature>
<dbReference type="AlphaFoldDB" id="A0A4Y2TSR2"/>
<evidence type="ECO:0000313" key="2">
    <source>
        <dbReference type="Proteomes" id="UP000499080"/>
    </source>
</evidence>
<dbReference type="Proteomes" id="UP000499080">
    <property type="component" value="Unassembled WGS sequence"/>
</dbReference>
<evidence type="ECO:0000313" key="1">
    <source>
        <dbReference type="EMBL" id="GBO02714.1"/>
    </source>
</evidence>
<comment type="caution">
    <text evidence="1">The sequence shown here is derived from an EMBL/GenBank/DDBJ whole genome shotgun (WGS) entry which is preliminary data.</text>
</comment>
<sequence length="84" mass="9470">SGAVIGNKEKLGTVTTVRTGEAVANWKAVFWLRHSTRRNFPAFCSAIWLRLLSLVATVSFQVYSSRAFKAIENCDTWFLTDFPL</sequence>
<organism evidence="1 2">
    <name type="scientific">Araneus ventricosus</name>
    <name type="common">Orbweaver spider</name>
    <name type="synonym">Epeira ventricosa</name>
    <dbReference type="NCBI Taxonomy" id="182803"/>
    <lineage>
        <taxon>Eukaryota</taxon>
        <taxon>Metazoa</taxon>
        <taxon>Ecdysozoa</taxon>
        <taxon>Arthropoda</taxon>
        <taxon>Chelicerata</taxon>
        <taxon>Arachnida</taxon>
        <taxon>Araneae</taxon>
        <taxon>Araneomorphae</taxon>
        <taxon>Entelegynae</taxon>
        <taxon>Araneoidea</taxon>
        <taxon>Araneidae</taxon>
        <taxon>Araneus</taxon>
    </lineage>
</organism>
<proteinExistence type="predicted"/>
<reference evidence="1 2" key="1">
    <citation type="journal article" date="2019" name="Sci. Rep.">
        <title>Orb-weaving spider Araneus ventricosus genome elucidates the spidroin gene catalogue.</title>
        <authorList>
            <person name="Kono N."/>
            <person name="Nakamura H."/>
            <person name="Ohtoshi R."/>
            <person name="Moran D.A.P."/>
            <person name="Shinohara A."/>
            <person name="Yoshida Y."/>
            <person name="Fujiwara M."/>
            <person name="Mori M."/>
            <person name="Tomita M."/>
            <person name="Arakawa K."/>
        </authorList>
    </citation>
    <scope>NUCLEOTIDE SEQUENCE [LARGE SCALE GENOMIC DNA]</scope>
</reference>
<name>A0A4Y2TSR2_ARAVE</name>
<gene>
    <name evidence="1" type="ORF">AVEN_51425_1</name>
</gene>
<accession>A0A4Y2TSR2</accession>
<keyword evidence="2" id="KW-1185">Reference proteome</keyword>
<dbReference type="EMBL" id="BGPR01030293">
    <property type="protein sequence ID" value="GBO02714.1"/>
    <property type="molecule type" value="Genomic_DNA"/>
</dbReference>
<protein>
    <submittedName>
        <fullName evidence="1">Uncharacterized protein</fullName>
    </submittedName>
</protein>